<keyword evidence="2" id="KW-1185">Reference proteome</keyword>
<gene>
    <name evidence="1" type="ORF">BDV41DRAFT_383740</name>
</gene>
<name>A0A5N6VQD1_9EURO</name>
<organism evidence="1 2">
    <name type="scientific">Aspergillus transmontanensis</name>
    <dbReference type="NCBI Taxonomy" id="1034304"/>
    <lineage>
        <taxon>Eukaryota</taxon>
        <taxon>Fungi</taxon>
        <taxon>Dikarya</taxon>
        <taxon>Ascomycota</taxon>
        <taxon>Pezizomycotina</taxon>
        <taxon>Eurotiomycetes</taxon>
        <taxon>Eurotiomycetidae</taxon>
        <taxon>Eurotiales</taxon>
        <taxon>Aspergillaceae</taxon>
        <taxon>Aspergillus</taxon>
        <taxon>Aspergillus subgen. Circumdati</taxon>
    </lineage>
</organism>
<evidence type="ECO:0000313" key="1">
    <source>
        <dbReference type="EMBL" id="KAE8310661.1"/>
    </source>
</evidence>
<dbReference type="AlphaFoldDB" id="A0A5N6VQD1"/>
<accession>A0A5N6VQD1</accession>
<dbReference type="EMBL" id="ML738351">
    <property type="protein sequence ID" value="KAE8310661.1"/>
    <property type="molecule type" value="Genomic_DNA"/>
</dbReference>
<dbReference type="Proteomes" id="UP000325433">
    <property type="component" value="Unassembled WGS sequence"/>
</dbReference>
<proteinExistence type="predicted"/>
<evidence type="ECO:0000313" key="2">
    <source>
        <dbReference type="Proteomes" id="UP000325433"/>
    </source>
</evidence>
<sequence length="105" mass="11860">MSQYHHLHNCPHHWVSRQDRQCCHPKVCILWDCGPQRRLPPHPAMAFCVPRNYTLPRALLPMKLCPFPLLELGSLGAASICIRLGDTCWCLGSWIGGGAFQARLT</sequence>
<reference evidence="2" key="1">
    <citation type="submission" date="2019-04" db="EMBL/GenBank/DDBJ databases">
        <title>Friends and foes A comparative genomics studyof 23 Aspergillus species from section Flavi.</title>
        <authorList>
            <consortium name="DOE Joint Genome Institute"/>
            <person name="Kjaerbolling I."/>
            <person name="Vesth T."/>
            <person name="Frisvad J.C."/>
            <person name="Nybo J.L."/>
            <person name="Theobald S."/>
            <person name="Kildgaard S."/>
            <person name="Isbrandt T."/>
            <person name="Kuo A."/>
            <person name="Sato A."/>
            <person name="Lyhne E.K."/>
            <person name="Kogle M.E."/>
            <person name="Wiebenga A."/>
            <person name="Kun R.S."/>
            <person name="Lubbers R.J."/>
            <person name="Makela M.R."/>
            <person name="Barry K."/>
            <person name="Chovatia M."/>
            <person name="Clum A."/>
            <person name="Daum C."/>
            <person name="Haridas S."/>
            <person name="He G."/>
            <person name="LaButti K."/>
            <person name="Lipzen A."/>
            <person name="Mondo S."/>
            <person name="Riley R."/>
            <person name="Salamov A."/>
            <person name="Simmons B.A."/>
            <person name="Magnuson J.K."/>
            <person name="Henrissat B."/>
            <person name="Mortensen U.H."/>
            <person name="Larsen T.O."/>
            <person name="Devries R.P."/>
            <person name="Grigoriev I.V."/>
            <person name="Machida M."/>
            <person name="Baker S.E."/>
            <person name="Andersen M.R."/>
        </authorList>
    </citation>
    <scope>NUCLEOTIDE SEQUENCE [LARGE SCALE GENOMIC DNA]</scope>
    <source>
        <strain evidence="2">CBS 130015</strain>
    </source>
</reference>
<protein>
    <submittedName>
        <fullName evidence="1">Uncharacterized protein</fullName>
    </submittedName>
</protein>